<gene>
    <name evidence="1" type="ORF">SAMN05216229_10359</name>
</gene>
<proteinExistence type="predicted"/>
<evidence type="ECO:0008006" key="3">
    <source>
        <dbReference type="Google" id="ProtNLM"/>
    </source>
</evidence>
<dbReference type="AlphaFoldDB" id="A0A1I5QYK4"/>
<sequence length="222" mass="25351">MIPRNYISVQRRVAEAVSARLHYDYLCFKGRMMDEAYLVQSVADILGAFFDQQTFEIRKNYVHPYLDGGGKGRKPEIDYAVIHRQSNTIQMAIEAKWAGSSHCTPENILWDLMRLKILRDSNPSCIGAFLIAGHKNKMDKCFGAPFFAPGTQHPLQHGNPRKKIFSLIANRDHQPFITAQTNIWIHKYPSLVIAPSLTTVLEDPTKSANEINRFTAKTWIVY</sequence>
<organism evidence="1 2">
    <name type="scientific">Geopseudomonas sagittaria</name>
    <dbReference type="NCBI Taxonomy" id="1135990"/>
    <lineage>
        <taxon>Bacteria</taxon>
        <taxon>Pseudomonadati</taxon>
        <taxon>Pseudomonadota</taxon>
        <taxon>Gammaproteobacteria</taxon>
        <taxon>Pseudomonadales</taxon>
        <taxon>Pseudomonadaceae</taxon>
        <taxon>Geopseudomonas</taxon>
    </lineage>
</organism>
<name>A0A1I5QYK4_9GAMM</name>
<dbReference type="Proteomes" id="UP000243084">
    <property type="component" value="Unassembled WGS sequence"/>
</dbReference>
<accession>A0A1I5QYK4</accession>
<evidence type="ECO:0000313" key="1">
    <source>
        <dbReference type="EMBL" id="SFP51190.1"/>
    </source>
</evidence>
<reference evidence="2" key="1">
    <citation type="submission" date="2016-10" db="EMBL/GenBank/DDBJ databases">
        <authorList>
            <person name="Varghese N."/>
            <person name="Submissions S."/>
        </authorList>
    </citation>
    <scope>NUCLEOTIDE SEQUENCE [LARGE SCALE GENOMIC DNA]</scope>
    <source>
        <strain evidence="2">JCM 18195</strain>
    </source>
</reference>
<keyword evidence="2" id="KW-1185">Reference proteome</keyword>
<protein>
    <recommendedName>
        <fullName evidence="3">Restriction endonuclease</fullName>
    </recommendedName>
</protein>
<dbReference type="EMBL" id="FOXM01000003">
    <property type="protein sequence ID" value="SFP51190.1"/>
    <property type="molecule type" value="Genomic_DNA"/>
</dbReference>
<dbReference type="OrthoDB" id="5186789at2"/>
<evidence type="ECO:0000313" key="2">
    <source>
        <dbReference type="Proteomes" id="UP000243084"/>
    </source>
</evidence>